<protein>
    <submittedName>
        <fullName evidence="1">Uncharacterized protein</fullName>
    </submittedName>
</protein>
<dbReference type="EMBL" id="JAEILH010000009">
    <property type="protein sequence ID" value="MBI6623493.1"/>
    <property type="molecule type" value="Genomic_DNA"/>
</dbReference>
<proteinExistence type="predicted"/>
<dbReference type="RefSeq" id="WP_198712304.1">
    <property type="nucleotide sequence ID" value="NZ_JAEILH010000009.1"/>
</dbReference>
<accession>A0A8I1J9M7</accession>
<name>A0A8I1J9M7_9PSED</name>
<organism evidence="1 2">
    <name type="scientific">Pseudomonas rhodesiae</name>
    <dbReference type="NCBI Taxonomy" id="76760"/>
    <lineage>
        <taxon>Bacteria</taxon>
        <taxon>Pseudomonadati</taxon>
        <taxon>Pseudomonadota</taxon>
        <taxon>Gammaproteobacteria</taxon>
        <taxon>Pseudomonadales</taxon>
        <taxon>Pseudomonadaceae</taxon>
        <taxon>Pseudomonas</taxon>
    </lineage>
</organism>
<comment type="caution">
    <text evidence="1">The sequence shown here is derived from an EMBL/GenBank/DDBJ whole genome shotgun (WGS) entry which is preliminary data.</text>
</comment>
<evidence type="ECO:0000313" key="2">
    <source>
        <dbReference type="Proteomes" id="UP000645865"/>
    </source>
</evidence>
<evidence type="ECO:0000313" key="1">
    <source>
        <dbReference type="EMBL" id="MBI6623493.1"/>
    </source>
</evidence>
<sequence length="75" mass="8553">MFSTQKKPKDKQHMNTPLLERHLAVLQVKHYLSLHNSAIAVGDKVEARRTTDIIDKLTTEYGVSALYEAQENSNE</sequence>
<dbReference type="Proteomes" id="UP000645865">
    <property type="component" value="Unassembled WGS sequence"/>
</dbReference>
<dbReference type="AlphaFoldDB" id="A0A8I1J9M7"/>
<reference evidence="1" key="1">
    <citation type="submission" date="2020-12" db="EMBL/GenBank/DDBJ databases">
        <title>Comparative genomic insights into the epidemiology and virulence of plant pathogenic Pseudomonads from Turkey.</title>
        <authorList>
            <person name="Dillon M."/>
            <person name="Ruiz-Bedoya T."/>
            <person name="Bendalovic-Torma C."/>
            <person name="Guttman K.M."/>
            <person name="Kwak H."/>
            <person name="Middleton M.A."/>
            <person name="Wang P.W."/>
            <person name="Horuz S."/>
            <person name="Aysan Y."/>
            <person name="Guttman D.S."/>
        </authorList>
    </citation>
    <scope>NUCLEOTIDE SEQUENCE</scope>
    <source>
        <strain evidence="1">S5_IA_3a</strain>
    </source>
</reference>
<gene>
    <name evidence="1" type="ORF">YA0853_07365</name>
</gene>